<dbReference type="EMBL" id="HACM01006253">
    <property type="protein sequence ID" value="CRZ06695.1"/>
    <property type="molecule type" value="Transcribed_RNA"/>
</dbReference>
<organism evidence="2">
    <name type="scientific">Spongospora subterranea</name>
    <dbReference type="NCBI Taxonomy" id="70186"/>
    <lineage>
        <taxon>Eukaryota</taxon>
        <taxon>Sar</taxon>
        <taxon>Rhizaria</taxon>
        <taxon>Endomyxa</taxon>
        <taxon>Phytomyxea</taxon>
        <taxon>Plasmodiophorida</taxon>
        <taxon>Plasmodiophoridae</taxon>
        <taxon>Spongospora</taxon>
    </lineage>
</organism>
<protein>
    <recommendedName>
        <fullName evidence="1">NAD(P)-binding domain-containing protein</fullName>
    </recommendedName>
</protein>
<dbReference type="GO" id="GO:0005737">
    <property type="term" value="C:cytoplasm"/>
    <property type="evidence" value="ECO:0007669"/>
    <property type="project" value="TreeGrafter"/>
</dbReference>
<accession>A0A0H5QXM1</accession>
<reference evidence="2" key="1">
    <citation type="submission" date="2015-04" db="EMBL/GenBank/DDBJ databases">
        <title>The genome sequence of the plant pathogenic Rhizarian Plasmodiophora brassicae reveals insights in its biotrophic life cycle and the origin of chitin synthesis.</title>
        <authorList>
            <person name="Schwelm A."/>
            <person name="Fogelqvist J."/>
            <person name="Knaust A."/>
            <person name="Julke S."/>
            <person name="Lilja T."/>
            <person name="Dhandapani V."/>
            <person name="Bonilla-Rosso G."/>
            <person name="Karlsson M."/>
            <person name="Shevchenko A."/>
            <person name="Choi S.R."/>
            <person name="Kim H.G."/>
            <person name="Park J.Y."/>
            <person name="Lim Y.P."/>
            <person name="Ludwig-Muller J."/>
            <person name="Dixelius C."/>
        </authorList>
    </citation>
    <scope>NUCLEOTIDE SEQUENCE</scope>
    <source>
        <tissue evidence="2">Potato root galls</tissue>
    </source>
</reference>
<dbReference type="SUPFAM" id="SSF51735">
    <property type="entry name" value="NAD(P)-binding Rossmann-fold domains"/>
    <property type="match status" value="1"/>
</dbReference>
<name>A0A0H5QXM1_9EUKA</name>
<feature type="domain" description="NAD(P)-binding" evidence="1">
    <location>
        <begin position="10"/>
        <end position="194"/>
    </location>
</feature>
<evidence type="ECO:0000313" key="2">
    <source>
        <dbReference type="EMBL" id="CRZ06695.1"/>
    </source>
</evidence>
<dbReference type="Pfam" id="PF13460">
    <property type="entry name" value="NAD_binding_10"/>
    <property type="match status" value="1"/>
</dbReference>
<evidence type="ECO:0000259" key="1">
    <source>
        <dbReference type="Pfam" id="PF13460"/>
    </source>
</evidence>
<sequence length="218" mass="23754">MMPYRAIVLGGTGAVGRHVVSGLVKSQLCKDLTVIVRRQGDPQDLFGIASDKINVVVVDFDHLQQSSFDGFDVAFSCLGTTRAQAGSAAAFKKVDLDYTVESARLLKEAGTQQMLAVTAANANASSWFLYPQTKGLAEQKLAELNFQRLVILRPMMLVRDISARFVEKVGLALIPESFQVHVRQVADAMIKVAEQYQGAPQVGVPAVEFISHSDIRTM</sequence>
<dbReference type="PANTHER" id="PTHR14097">
    <property type="entry name" value="OXIDOREDUCTASE HTATIP2"/>
    <property type="match status" value="1"/>
</dbReference>
<dbReference type="GO" id="GO:0051170">
    <property type="term" value="P:import into nucleus"/>
    <property type="evidence" value="ECO:0007669"/>
    <property type="project" value="TreeGrafter"/>
</dbReference>
<proteinExistence type="predicted"/>
<dbReference type="Gene3D" id="3.40.50.720">
    <property type="entry name" value="NAD(P)-binding Rossmann-like Domain"/>
    <property type="match status" value="1"/>
</dbReference>
<dbReference type="AlphaFoldDB" id="A0A0H5QXM1"/>
<dbReference type="InterPro" id="IPR036291">
    <property type="entry name" value="NAD(P)-bd_dom_sf"/>
</dbReference>
<dbReference type="PANTHER" id="PTHR14097:SF7">
    <property type="entry name" value="OXIDOREDUCTASE HTATIP2"/>
    <property type="match status" value="1"/>
</dbReference>
<dbReference type="InterPro" id="IPR016040">
    <property type="entry name" value="NAD(P)-bd_dom"/>
</dbReference>